<sequence length="377" mass="42905">MAEMKLIKKAQKRNERFLKQILDKLDNQEKAKETVSEESVDESSDDANEKSESGDETKHNIEDDGATTEDNTKDDATFEEDNVEDDGTAPEDNHKDVVAAPEENVEDNAKDTGGAPEDNDQVGCSLPNFNIFGPETQEKFKEADDSGTMEEEDVSEKGRSHDKNVKDAVDDDGRVDEEGEGARVEEASRKGKNNEKTDNDAWGDVNTQFVNEMITSVDEIEKQMLAKASTTADINAKAHMEKGVEESEMRESRTKHKEVEKNVKTICAQMQRKKRNVRTPDRYTPGETKVQAKRRRKQIAKRDVEGSYFPPREYGPFAEDPTERPPEEEIKKVEEYLKVGLLKKLKKKGCDRKYRIEEENMHNVPFLLDMHKIESKT</sequence>
<feature type="compositionally biased region" description="Acidic residues" evidence="1">
    <location>
        <begin position="36"/>
        <end position="46"/>
    </location>
</feature>
<feature type="compositionally biased region" description="Acidic residues" evidence="1">
    <location>
        <begin position="145"/>
        <end position="154"/>
    </location>
</feature>
<dbReference type="EMBL" id="CAMAPE010000080">
    <property type="protein sequence ID" value="CAH9119582.1"/>
    <property type="molecule type" value="Genomic_DNA"/>
</dbReference>
<feature type="compositionally biased region" description="Basic and acidic residues" evidence="1">
    <location>
        <begin position="180"/>
        <end position="199"/>
    </location>
</feature>
<feature type="compositionally biased region" description="Basic and acidic residues" evidence="1">
    <location>
        <begin position="22"/>
        <end position="35"/>
    </location>
</feature>
<dbReference type="AlphaFoldDB" id="A0A9P0ZY99"/>
<keyword evidence="3" id="KW-1185">Reference proteome</keyword>
<reference evidence="2" key="1">
    <citation type="submission" date="2022-07" db="EMBL/GenBank/DDBJ databases">
        <authorList>
            <person name="Macas J."/>
            <person name="Novak P."/>
            <person name="Neumann P."/>
        </authorList>
    </citation>
    <scope>NUCLEOTIDE SEQUENCE</scope>
</reference>
<accession>A0A9P0ZY99</accession>
<protein>
    <submittedName>
        <fullName evidence="2">Uncharacterized protein</fullName>
    </submittedName>
</protein>
<dbReference type="Proteomes" id="UP001152484">
    <property type="component" value="Unassembled WGS sequence"/>
</dbReference>
<feature type="compositionally biased region" description="Basic and acidic residues" evidence="1">
    <location>
        <begin position="239"/>
        <end position="263"/>
    </location>
</feature>
<feature type="compositionally biased region" description="Basic and acidic residues" evidence="1">
    <location>
        <begin position="155"/>
        <end position="172"/>
    </location>
</feature>
<evidence type="ECO:0000313" key="2">
    <source>
        <dbReference type="EMBL" id="CAH9119582.1"/>
    </source>
</evidence>
<proteinExistence type="predicted"/>
<feature type="compositionally biased region" description="Basic and acidic residues" evidence="1">
    <location>
        <begin position="47"/>
        <end position="62"/>
    </location>
</feature>
<evidence type="ECO:0000313" key="3">
    <source>
        <dbReference type="Proteomes" id="UP001152484"/>
    </source>
</evidence>
<comment type="caution">
    <text evidence="2">The sequence shown here is derived from an EMBL/GenBank/DDBJ whole genome shotgun (WGS) entry which is preliminary data.</text>
</comment>
<organism evidence="2 3">
    <name type="scientific">Cuscuta europaea</name>
    <name type="common">European dodder</name>
    <dbReference type="NCBI Taxonomy" id="41803"/>
    <lineage>
        <taxon>Eukaryota</taxon>
        <taxon>Viridiplantae</taxon>
        <taxon>Streptophyta</taxon>
        <taxon>Embryophyta</taxon>
        <taxon>Tracheophyta</taxon>
        <taxon>Spermatophyta</taxon>
        <taxon>Magnoliopsida</taxon>
        <taxon>eudicotyledons</taxon>
        <taxon>Gunneridae</taxon>
        <taxon>Pentapetalae</taxon>
        <taxon>asterids</taxon>
        <taxon>lamiids</taxon>
        <taxon>Solanales</taxon>
        <taxon>Convolvulaceae</taxon>
        <taxon>Cuscuteae</taxon>
        <taxon>Cuscuta</taxon>
        <taxon>Cuscuta subgen. Cuscuta</taxon>
    </lineage>
</organism>
<name>A0A9P0ZY99_CUSEU</name>
<feature type="region of interest" description="Disordered" evidence="1">
    <location>
        <begin position="22"/>
        <end position="204"/>
    </location>
</feature>
<feature type="region of interest" description="Disordered" evidence="1">
    <location>
        <begin position="239"/>
        <end position="328"/>
    </location>
</feature>
<evidence type="ECO:0000256" key="1">
    <source>
        <dbReference type="SAM" id="MobiDB-lite"/>
    </source>
</evidence>
<feature type="compositionally biased region" description="Acidic residues" evidence="1">
    <location>
        <begin position="77"/>
        <end position="89"/>
    </location>
</feature>
<gene>
    <name evidence="2" type="ORF">CEURO_LOCUS22362</name>
</gene>